<keyword evidence="1" id="KW-0812">Transmembrane</keyword>
<name>A0ABT9Z4J5_9BACI</name>
<dbReference type="Pfam" id="PF10112">
    <property type="entry name" value="Halogen_Hydrol"/>
    <property type="match status" value="1"/>
</dbReference>
<keyword evidence="1" id="KW-1133">Transmembrane helix</keyword>
<evidence type="ECO:0000313" key="3">
    <source>
        <dbReference type="Proteomes" id="UP001232245"/>
    </source>
</evidence>
<reference evidence="2 3" key="1">
    <citation type="submission" date="2023-07" db="EMBL/GenBank/DDBJ databases">
        <title>Genomic Encyclopedia of Type Strains, Phase IV (KMG-IV): sequencing the most valuable type-strain genomes for metagenomic binning, comparative biology and taxonomic classification.</title>
        <authorList>
            <person name="Goeker M."/>
        </authorList>
    </citation>
    <scope>NUCLEOTIDE SEQUENCE [LARGE SCALE GENOMIC DNA]</scope>
    <source>
        <strain evidence="2 3">DSM 17723</strain>
    </source>
</reference>
<gene>
    <name evidence="2" type="ORF">J2S02_003530</name>
</gene>
<dbReference type="Proteomes" id="UP001232245">
    <property type="component" value="Unassembled WGS sequence"/>
</dbReference>
<sequence length="209" mass="23970">MRQIANFFIRSSVATVSTGTVWLVSYFALSQPYLLASAYAVGGGAVAYYSVKGITNQKFLKQNQLSRKEYKYIKKNLQEASKKISRLRKSLLHVRSLSSIKQNLEIYRVVNKIYTIVKNEPKRFYLVEPFFYSHLDSLVEISEKYAFLASQPKKNAELSISLSETRRTISSLGETLEKDLYDVLAKDLDNLQFEIDVAKLTIDKTNNRT</sequence>
<organism evidence="2 3">
    <name type="scientific">Metabacillus niabensis</name>
    <dbReference type="NCBI Taxonomy" id="324854"/>
    <lineage>
        <taxon>Bacteria</taxon>
        <taxon>Bacillati</taxon>
        <taxon>Bacillota</taxon>
        <taxon>Bacilli</taxon>
        <taxon>Bacillales</taxon>
        <taxon>Bacillaceae</taxon>
        <taxon>Metabacillus</taxon>
    </lineage>
</organism>
<evidence type="ECO:0000313" key="2">
    <source>
        <dbReference type="EMBL" id="MDQ0227185.1"/>
    </source>
</evidence>
<evidence type="ECO:0000256" key="1">
    <source>
        <dbReference type="SAM" id="Phobius"/>
    </source>
</evidence>
<dbReference type="RefSeq" id="WP_174881360.1">
    <property type="nucleotide sequence ID" value="NZ_CADEPK010000353.1"/>
</dbReference>
<dbReference type="InterPro" id="IPR018770">
    <property type="entry name" value="ChloroindolylP_hydrolase"/>
</dbReference>
<protein>
    <submittedName>
        <fullName evidence="2">5-bromo-4-chloroindolyl phosphate hydrolysis protein</fullName>
    </submittedName>
</protein>
<accession>A0ABT9Z4J5</accession>
<dbReference type="EMBL" id="JAUSTZ010000008">
    <property type="protein sequence ID" value="MDQ0227185.1"/>
    <property type="molecule type" value="Genomic_DNA"/>
</dbReference>
<comment type="caution">
    <text evidence="2">The sequence shown here is derived from an EMBL/GenBank/DDBJ whole genome shotgun (WGS) entry which is preliminary data.</text>
</comment>
<feature type="transmembrane region" description="Helical" evidence="1">
    <location>
        <begin position="7"/>
        <end position="27"/>
    </location>
</feature>
<keyword evidence="1" id="KW-0472">Membrane</keyword>
<feature type="transmembrane region" description="Helical" evidence="1">
    <location>
        <begin position="33"/>
        <end position="51"/>
    </location>
</feature>
<keyword evidence="3" id="KW-1185">Reference proteome</keyword>
<proteinExistence type="predicted"/>